<dbReference type="Proteomes" id="UP000321960">
    <property type="component" value="Unassembled WGS sequence"/>
</dbReference>
<dbReference type="Gene3D" id="3.40.50.2000">
    <property type="entry name" value="Glycogen Phosphorylase B"/>
    <property type="match status" value="2"/>
</dbReference>
<reference evidence="4" key="1">
    <citation type="journal article" date="2014" name="Int. J. Syst. Evol. Microbiol.">
        <title>Complete genome of a new Firmicutes species belonging to the dominant human colonic microbiota ('Ruminococcus bicirculans') reveals two chromosomes and a selective capacity to utilize plant glucans.</title>
        <authorList>
            <consortium name="NISC Comparative Sequencing Program"/>
            <person name="Wegmann U."/>
            <person name="Louis P."/>
            <person name="Goesmann A."/>
            <person name="Henrissat B."/>
            <person name="Duncan S.H."/>
            <person name="Flint H.J."/>
        </authorList>
    </citation>
    <scope>NUCLEOTIDE SEQUENCE</scope>
    <source>
        <strain evidence="4">NBRC 107715</strain>
    </source>
</reference>
<keyword evidence="6" id="KW-1185">Reference proteome</keyword>
<keyword evidence="3" id="KW-0808">Transferase</keyword>
<dbReference type="GO" id="GO:0016757">
    <property type="term" value="F:glycosyltransferase activity"/>
    <property type="evidence" value="ECO:0007669"/>
    <property type="project" value="InterPro"/>
</dbReference>
<dbReference type="AlphaFoldDB" id="A0A512IXR7"/>
<dbReference type="Pfam" id="PF00534">
    <property type="entry name" value="Glycos_transf_1"/>
    <property type="match status" value="1"/>
</dbReference>
<dbReference type="SUPFAM" id="SSF53756">
    <property type="entry name" value="UDP-Glycosyltransferase/glycogen phosphorylase"/>
    <property type="match status" value="1"/>
</dbReference>
<dbReference type="InterPro" id="IPR001296">
    <property type="entry name" value="Glyco_trans_1"/>
</dbReference>
<accession>A0A512IXR7</accession>
<evidence type="ECO:0000259" key="2">
    <source>
        <dbReference type="Pfam" id="PF00534"/>
    </source>
</evidence>
<sequence length="667" mass="68742">MPAAGRPRPAHGVADWPRGGHRSAPERPDTLPDGRPWPRLRVVTIADGSEVGLADTLASVLAQAYPEARHDVLPAGAAIAEAFGTEADEAGAGHALILRAGDMLAPGALVALALEAALTGAAAVAGLRVLYGETVLGLDAASLRGAAAGDDALPSGSEILFDLARVGRAANLAEPAALWAQLAASGAPLARIGRPVLLQRASEPPASGASLSIVSLTGTGHRGGAGIAQRRLGEALSLAGHRLAHVALTDESPAAAAEWADRFPRAEAAIRDFAPDLVIAGNLHGATRSLDILGRLRSESPVAVVLHDLFPLTGRCAYPKGCTRIVTGCDAACPTPDEYPQLRRGRIAAEHTRKRTLLAGAAGPLLLANSDWTAEQARGHAPGSAVARVALAFPTGVFAPGDRRGLRHRLGLPGDDVLILFSAVIVDAPDKGVADLVAALRSVAGPGVGFVAIGRLDDPARLGLPNLYAPGPIAEEADLAAWYGACDLHVTASRLETLGQTPIEAGLCGTPTLAYRATGLTSAVIDGVSGRLVPEEPGALAAALKDLVADGAARQRLGAFGRITLESRFSHAAAAMSLDEALTGAGLLPPRAGRVRFAPEMLARFALAAERDGGSGGTVDALSPPFVRRLRRAKHAVLGRNLPFWMRRGLYLAARMRGALRRAERLA</sequence>
<dbReference type="EMBL" id="BSPK01000117">
    <property type="protein sequence ID" value="GLS67832.1"/>
    <property type="molecule type" value="Genomic_DNA"/>
</dbReference>
<evidence type="ECO:0000313" key="3">
    <source>
        <dbReference type="EMBL" id="GEP02453.1"/>
    </source>
</evidence>
<dbReference type="PANTHER" id="PTHR45947:SF3">
    <property type="entry name" value="SULFOQUINOVOSYL TRANSFERASE SQD2"/>
    <property type="match status" value="1"/>
</dbReference>
<dbReference type="OrthoDB" id="9781738at2"/>
<name>A0A512IXR7_9HYPH</name>
<evidence type="ECO:0000313" key="5">
    <source>
        <dbReference type="Proteomes" id="UP000321960"/>
    </source>
</evidence>
<dbReference type="PANTHER" id="PTHR45947">
    <property type="entry name" value="SULFOQUINOVOSYL TRANSFERASE SQD2"/>
    <property type="match status" value="1"/>
</dbReference>
<feature type="compositionally biased region" description="Basic and acidic residues" evidence="1">
    <location>
        <begin position="23"/>
        <end position="32"/>
    </location>
</feature>
<reference evidence="6" key="2">
    <citation type="journal article" date="2019" name="Int. J. Syst. Evol. Microbiol.">
        <title>The Global Catalogue of Microorganisms (GCM) 10K type strain sequencing project: providing services to taxonomists for standard genome sequencing and annotation.</title>
        <authorList>
            <consortium name="The Broad Institute Genomics Platform"/>
            <consortium name="The Broad Institute Genome Sequencing Center for Infectious Disease"/>
            <person name="Wu L."/>
            <person name="Ma J."/>
        </authorList>
    </citation>
    <scope>NUCLEOTIDE SEQUENCE [LARGE SCALE GENOMIC DNA]</scope>
    <source>
        <strain evidence="6">NBRC 107715</strain>
    </source>
</reference>
<dbReference type="EMBL" id="BJZU01000004">
    <property type="protein sequence ID" value="GEP02453.1"/>
    <property type="molecule type" value="Genomic_DNA"/>
</dbReference>
<dbReference type="Proteomes" id="UP001156856">
    <property type="component" value="Unassembled WGS sequence"/>
</dbReference>
<evidence type="ECO:0000313" key="6">
    <source>
        <dbReference type="Proteomes" id="UP001156856"/>
    </source>
</evidence>
<evidence type="ECO:0000256" key="1">
    <source>
        <dbReference type="SAM" id="MobiDB-lite"/>
    </source>
</evidence>
<organism evidence="3 5">
    <name type="scientific">Methylobacterium oxalidis</name>
    <dbReference type="NCBI Taxonomy" id="944322"/>
    <lineage>
        <taxon>Bacteria</taxon>
        <taxon>Pseudomonadati</taxon>
        <taxon>Pseudomonadota</taxon>
        <taxon>Alphaproteobacteria</taxon>
        <taxon>Hyphomicrobiales</taxon>
        <taxon>Methylobacteriaceae</taxon>
        <taxon>Methylobacterium</taxon>
    </lineage>
</organism>
<reference evidence="3 5" key="3">
    <citation type="submission" date="2019-07" db="EMBL/GenBank/DDBJ databases">
        <title>Whole genome shotgun sequence of Methylobacterium oxalidis NBRC 107715.</title>
        <authorList>
            <person name="Hosoyama A."/>
            <person name="Uohara A."/>
            <person name="Ohji S."/>
            <person name="Ichikawa N."/>
        </authorList>
    </citation>
    <scope>NUCLEOTIDE SEQUENCE [LARGE SCALE GENOMIC DNA]</scope>
    <source>
        <strain evidence="3 5">NBRC 107715</strain>
    </source>
</reference>
<evidence type="ECO:0000313" key="4">
    <source>
        <dbReference type="EMBL" id="GLS67832.1"/>
    </source>
</evidence>
<reference evidence="4" key="4">
    <citation type="submission" date="2023-01" db="EMBL/GenBank/DDBJ databases">
        <title>Draft genome sequence of Methylobacterium oxalidis strain NBRC 107715.</title>
        <authorList>
            <person name="Sun Q."/>
            <person name="Mori K."/>
        </authorList>
    </citation>
    <scope>NUCLEOTIDE SEQUENCE</scope>
    <source>
        <strain evidence="4">NBRC 107715</strain>
    </source>
</reference>
<feature type="region of interest" description="Disordered" evidence="1">
    <location>
        <begin position="1"/>
        <end position="37"/>
    </location>
</feature>
<feature type="domain" description="Glycosyl transferase family 1" evidence="2">
    <location>
        <begin position="406"/>
        <end position="562"/>
    </location>
</feature>
<gene>
    <name evidence="4" type="ORF">GCM10007888_62170</name>
    <name evidence="3" type="ORF">MOX02_04910</name>
</gene>
<comment type="caution">
    <text evidence="3">The sequence shown here is derived from an EMBL/GenBank/DDBJ whole genome shotgun (WGS) entry which is preliminary data.</text>
</comment>
<dbReference type="InterPro" id="IPR050194">
    <property type="entry name" value="Glycosyltransferase_grp1"/>
</dbReference>
<protein>
    <submittedName>
        <fullName evidence="3">Glycosyl transferase family 1</fullName>
    </submittedName>
</protein>
<proteinExistence type="predicted"/>